<reference evidence="1" key="2">
    <citation type="journal article" date="2015" name="Data Brief">
        <title>Shoot transcriptome of the giant reed, Arundo donax.</title>
        <authorList>
            <person name="Barrero R.A."/>
            <person name="Guerrero F.D."/>
            <person name="Moolhuijzen P."/>
            <person name="Goolsby J.A."/>
            <person name="Tidwell J."/>
            <person name="Bellgard S.E."/>
            <person name="Bellgard M.I."/>
        </authorList>
    </citation>
    <scope>NUCLEOTIDE SEQUENCE</scope>
    <source>
        <tissue evidence="1">Shoot tissue taken approximately 20 cm above the soil surface</tissue>
    </source>
</reference>
<dbReference type="EMBL" id="GBRH01204790">
    <property type="protein sequence ID" value="JAD93105.1"/>
    <property type="molecule type" value="Transcribed_RNA"/>
</dbReference>
<organism evidence="1">
    <name type="scientific">Arundo donax</name>
    <name type="common">Giant reed</name>
    <name type="synonym">Donax arundinaceus</name>
    <dbReference type="NCBI Taxonomy" id="35708"/>
    <lineage>
        <taxon>Eukaryota</taxon>
        <taxon>Viridiplantae</taxon>
        <taxon>Streptophyta</taxon>
        <taxon>Embryophyta</taxon>
        <taxon>Tracheophyta</taxon>
        <taxon>Spermatophyta</taxon>
        <taxon>Magnoliopsida</taxon>
        <taxon>Liliopsida</taxon>
        <taxon>Poales</taxon>
        <taxon>Poaceae</taxon>
        <taxon>PACMAD clade</taxon>
        <taxon>Arundinoideae</taxon>
        <taxon>Arundineae</taxon>
        <taxon>Arundo</taxon>
    </lineage>
</organism>
<reference evidence="1" key="1">
    <citation type="submission" date="2014-09" db="EMBL/GenBank/DDBJ databases">
        <authorList>
            <person name="Magalhaes I.L.F."/>
            <person name="Oliveira U."/>
            <person name="Santos F.R."/>
            <person name="Vidigal T.H.D.A."/>
            <person name="Brescovit A.D."/>
            <person name="Santos A.J."/>
        </authorList>
    </citation>
    <scope>NUCLEOTIDE SEQUENCE</scope>
    <source>
        <tissue evidence="1">Shoot tissue taken approximately 20 cm above the soil surface</tissue>
    </source>
</reference>
<sequence length="46" mass="5451">MTQQEVRHEKAIVEVLLALCHFLCMQLARQYQKVVCEDRFLPTCTQ</sequence>
<proteinExistence type="predicted"/>
<name>A0A0A9E5I0_ARUDO</name>
<evidence type="ECO:0000313" key="1">
    <source>
        <dbReference type="EMBL" id="JAD93105.1"/>
    </source>
</evidence>
<accession>A0A0A9E5I0</accession>
<protein>
    <submittedName>
        <fullName evidence="1">Uncharacterized protein</fullName>
    </submittedName>
</protein>
<dbReference type="AlphaFoldDB" id="A0A0A9E5I0"/>